<evidence type="ECO:0000313" key="1">
    <source>
        <dbReference type="EMBL" id="SVA89666.1"/>
    </source>
</evidence>
<accession>A0A381ZK46</accession>
<dbReference type="AlphaFoldDB" id="A0A381ZK46"/>
<protein>
    <recommendedName>
        <fullName evidence="2">Sialidase domain-containing protein</fullName>
    </recommendedName>
</protein>
<dbReference type="EMBL" id="UINC01021654">
    <property type="protein sequence ID" value="SVA89666.1"/>
    <property type="molecule type" value="Genomic_DNA"/>
</dbReference>
<evidence type="ECO:0008006" key="2">
    <source>
        <dbReference type="Google" id="ProtNLM"/>
    </source>
</evidence>
<dbReference type="SUPFAM" id="SSF50939">
    <property type="entry name" value="Sialidases"/>
    <property type="match status" value="1"/>
</dbReference>
<gene>
    <name evidence="1" type="ORF">METZ01_LOCUS142520</name>
</gene>
<reference evidence="1" key="1">
    <citation type="submission" date="2018-05" db="EMBL/GenBank/DDBJ databases">
        <authorList>
            <person name="Lanie J.A."/>
            <person name="Ng W.-L."/>
            <person name="Kazmierczak K.M."/>
            <person name="Andrzejewski T.M."/>
            <person name="Davidsen T.M."/>
            <person name="Wayne K.J."/>
            <person name="Tettelin H."/>
            <person name="Glass J.I."/>
            <person name="Rusch D."/>
            <person name="Podicherti R."/>
            <person name="Tsui H.-C.T."/>
            <person name="Winkler M.E."/>
        </authorList>
    </citation>
    <scope>NUCLEOTIDE SEQUENCE</scope>
</reference>
<dbReference type="CDD" id="cd15482">
    <property type="entry name" value="Sialidase_non-viral"/>
    <property type="match status" value="1"/>
</dbReference>
<proteinExistence type="predicted"/>
<dbReference type="InterPro" id="IPR036278">
    <property type="entry name" value="Sialidase_sf"/>
</dbReference>
<feature type="non-terminal residue" evidence="1">
    <location>
        <position position="417"/>
    </location>
</feature>
<organism evidence="1">
    <name type="scientific">marine metagenome</name>
    <dbReference type="NCBI Taxonomy" id="408172"/>
    <lineage>
        <taxon>unclassified sequences</taxon>
        <taxon>metagenomes</taxon>
        <taxon>ecological metagenomes</taxon>
    </lineage>
</organism>
<name>A0A381ZK46_9ZZZZ</name>
<dbReference type="Gene3D" id="2.120.10.10">
    <property type="match status" value="2"/>
</dbReference>
<sequence>MEYQIPMQKFLSLVIAFLVTPALGGCLEPEDNRVVIEEPTIFDFGRPQPITTWYHYPGTIAEPWAVDATNPSAVLDANITADLTGDNIPYFTNATYYGTGFDTFEPTIGVTSSGAIFFTNWNGAGEGTHIIRSLDQGQSWEDVGPFLGGDDGGTGQTPNSNDPYIYVDKFTDRLVKFDMHALAVINVEYSDDDGETWSTPFPTEGYGVPQDHQSIASMPHSSAMVGEVVYVYCINTGSAGAGPQCSRSVTGGHTWDIQRPGYPTGTPQCSGLHAHVAGSIDGAVYRGNPSCDGPAVYRSLDGGSAWTEHTITTEIGMHPALQHAHEVATAVDDEGNLYATWISDGLMPWYAYSRDQGDTWSEPMMIAAPGVTETGFPTIFAGSEGRVVLGYIGEVNDVTTNASNSGWSGYMAIMTDA</sequence>